<evidence type="ECO:0000256" key="1">
    <source>
        <dbReference type="ARBA" id="ARBA00009986"/>
    </source>
</evidence>
<dbReference type="Gene3D" id="3.40.605.10">
    <property type="entry name" value="Aldehyde Dehydrogenase, Chain A, domain 1"/>
    <property type="match status" value="1"/>
</dbReference>
<dbReference type="InterPro" id="IPR047110">
    <property type="entry name" value="GABD/Sad-like"/>
</dbReference>
<dbReference type="GO" id="GO:0004030">
    <property type="term" value="F:aldehyde dehydrogenase [NAD(P)+] activity"/>
    <property type="evidence" value="ECO:0007669"/>
    <property type="project" value="InterPro"/>
</dbReference>
<evidence type="ECO:0000259" key="6">
    <source>
        <dbReference type="Pfam" id="PF00171"/>
    </source>
</evidence>
<evidence type="ECO:0000313" key="7">
    <source>
        <dbReference type="EMBL" id="CCI84262.1"/>
    </source>
</evidence>
<dbReference type="OrthoDB" id="9762913at2"/>
<sequence>MSKYQSVNPYTNEVFASYENSTDQQIDEAINLAYTLYKKMRHEKISDRAAILQKLADILREHKEEFAQLMTKEMGKVIGESRGEVDICINICEYYAKNGEKLLEPTPLETPLGSAYYLKQATGVVMACEPWNFPLYQVIRVFAPNFVVGNPILLKHAHNVPGSAELIAKLVKQAGAPEGSLINLFPSYDQLANIIADPRIQGVALTGSERGGSSVAEEAGKNLKKSTMELGGNDAFIVLSDADKTVLKNVLATARTYNDGQVCTSSKRMIVLKDRYEEVLEELKAHFASLKAGNPLDETTTLPPLNSEQAKEKLQKQVDAAIAAGAKVYYQYPEIDHEGAFFRPLILTNVTKDNPIFDQELFGPVAVVYSVEDEDEAISLANDSSYGLGSSVISSDIKHAQEVASQIETGMTVINGPWITSGELPFGGVKKSGYGRELSELGLMAFVNEHLVIDVTKNNQ</sequence>
<feature type="domain" description="Aldehyde dehydrogenase" evidence="6">
    <location>
        <begin position="3"/>
        <end position="448"/>
    </location>
</feature>
<keyword evidence="8" id="KW-1185">Reference proteome</keyword>
<dbReference type="PANTHER" id="PTHR43217">
    <property type="entry name" value="SUCCINATE SEMIALDEHYDE DEHYDROGENASE [NAD(P)+] SAD"/>
    <property type="match status" value="1"/>
</dbReference>
<dbReference type="eggNOG" id="COG1012">
    <property type="taxonomic scope" value="Bacteria"/>
</dbReference>
<dbReference type="Proteomes" id="UP000009311">
    <property type="component" value="Unassembled WGS sequence"/>
</dbReference>
<dbReference type="InterPro" id="IPR044148">
    <property type="entry name" value="ALDH_GabD1-like"/>
</dbReference>
<dbReference type="Gene3D" id="3.40.309.10">
    <property type="entry name" value="Aldehyde Dehydrogenase, Chain A, domain 2"/>
    <property type="match status" value="1"/>
</dbReference>
<organism evidence="7 8">
    <name type="scientific">Lactobacillus pasteurii DSM 23907 = CRBIP 24.76</name>
    <dbReference type="NCBI Taxonomy" id="1423790"/>
    <lineage>
        <taxon>Bacteria</taxon>
        <taxon>Bacillati</taxon>
        <taxon>Bacillota</taxon>
        <taxon>Bacilli</taxon>
        <taxon>Lactobacillales</taxon>
        <taxon>Lactobacillaceae</taxon>
        <taxon>Lactobacillus</taxon>
    </lineage>
</organism>
<evidence type="ECO:0000256" key="5">
    <source>
        <dbReference type="RuleBase" id="RU003345"/>
    </source>
</evidence>
<dbReference type="InterPro" id="IPR016161">
    <property type="entry name" value="Ald_DH/histidinol_DH"/>
</dbReference>
<dbReference type="InterPro" id="IPR015590">
    <property type="entry name" value="Aldehyde_DH_dom"/>
</dbReference>
<dbReference type="CDD" id="cd07100">
    <property type="entry name" value="ALDH_SSADH1_GabD1"/>
    <property type="match status" value="1"/>
</dbReference>
<evidence type="ECO:0000256" key="2">
    <source>
        <dbReference type="ARBA" id="ARBA00022857"/>
    </source>
</evidence>
<comment type="caution">
    <text evidence="7">The sequence shown here is derived from an EMBL/GenBank/DDBJ whole genome shotgun (WGS) entry which is preliminary data.</text>
</comment>
<evidence type="ECO:0000256" key="3">
    <source>
        <dbReference type="ARBA" id="ARBA00023002"/>
    </source>
</evidence>
<dbReference type="PATRIC" id="fig|1423790.3.peg.1441"/>
<dbReference type="Pfam" id="PF00171">
    <property type="entry name" value="Aldedh"/>
    <property type="match status" value="1"/>
</dbReference>
<dbReference type="EMBL" id="CAKD01000001">
    <property type="protein sequence ID" value="CCI84262.1"/>
    <property type="molecule type" value="Genomic_DNA"/>
</dbReference>
<keyword evidence="2" id="KW-0521">NADP</keyword>
<evidence type="ECO:0000313" key="8">
    <source>
        <dbReference type="Proteomes" id="UP000009311"/>
    </source>
</evidence>
<accession>I7IY36</accession>
<dbReference type="FunFam" id="3.40.605.10:FF:000012">
    <property type="entry name" value="NAD-dependent succinate-semialdehyde dehydrogenase"/>
    <property type="match status" value="1"/>
</dbReference>
<dbReference type="SUPFAM" id="SSF53720">
    <property type="entry name" value="ALDH-like"/>
    <property type="match status" value="1"/>
</dbReference>
<keyword evidence="3 5" id="KW-0560">Oxidoreductase</keyword>
<proteinExistence type="inferred from homology"/>
<dbReference type="InterPro" id="IPR029510">
    <property type="entry name" value="Ald_DH_CS_GLU"/>
</dbReference>
<comment type="similarity">
    <text evidence="1 5">Belongs to the aldehyde dehydrogenase family.</text>
</comment>
<dbReference type="AlphaFoldDB" id="I7IY36"/>
<dbReference type="EC" id="1.2.1.16" evidence="7"/>
<dbReference type="RefSeq" id="WP_009558804.1">
    <property type="nucleotide sequence ID" value="NZ_AYZN01000004.1"/>
</dbReference>
<feature type="active site" evidence="4">
    <location>
        <position position="229"/>
    </location>
</feature>
<dbReference type="PROSITE" id="PS00687">
    <property type="entry name" value="ALDEHYDE_DEHYDR_GLU"/>
    <property type="match status" value="1"/>
</dbReference>
<reference evidence="7 8" key="1">
    <citation type="submission" date="2012-06" db="EMBL/GenBank/DDBJ databases">
        <title>Draft Genome Sequence of Lactobacillus pasteurii CRBIP 24.76T.</title>
        <authorList>
            <person name="Cousin S."/>
            <person name="Bouchier C."/>
            <person name="Loux V."/>
            <person name="Ma L."/>
            <person name="Creno S."/>
            <person name="Bizet C."/>
            <person name="Clermont D."/>
        </authorList>
    </citation>
    <scope>NUCLEOTIDE SEQUENCE [LARGE SCALE GENOMIC DNA]</scope>
    <source>
        <strain evidence="8">CRBIP 24.76T</strain>
    </source>
</reference>
<dbReference type="InterPro" id="IPR016163">
    <property type="entry name" value="Ald_DH_C"/>
</dbReference>
<evidence type="ECO:0000256" key="4">
    <source>
        <dbReference type="PROSITE-ProRule" id="PRU10007"/>
    </source>
</evidence>
<dbReference type="InterPro" id="IPR016162">
    <property type="entry name" value="Ald_DH_N"/>
</dbReference>
<protein>
    <submittedName>
        <fullName evidence="7">NAD-dependent aldehyde dehydrogenase</fullName>
        <ecNumber evidence="7">1.2.1.16</ecNumber>
    </submittedName>
</protein>
<dbReference type="PANTHER" id="PTHR43217:SF2">
    <property type="entry name" value="SUCCINATE-SEMIALDEHYDE DEHYDROGENASE [NADP(+)]"/>
    <property type="match status" value="1"/>
</dbReference>
<name>I7IY36_9LACO</name>
<gene>
    <name evidence="7" type="ORF">BN53_08610</name>
</gene>
<dbReference type="STRING" id="1423790.BN53_08610"/>
<dbReference type="GO" id="GO:0004777">
    <property type="term" value="F:succinate-semialdehyde dehydrogenase (NAD+) activity"/>
    <property type="evidence" value="ECO:0007669"/>
    <property type="project" value="TreeGrafter"/>
</dbReference>